<keyword evidence="1" id="KW-0808">Transferase</keyword>
<dbReference type="PATRIC" id="fig|1423777.3.peg.1888"/>
<dbReference type="GO" id="GO:0005524">
    <property type="term" value="F:ATP binding"/>
    <property type="evidence" value="ECO:0007669"/>
    <property type="project" value="UniProtKB-KW"/>
</dbReference>
<proteinExistence type="predicted"/>
<dbReference type="PANTHER" id="PTHR41299:SF1">
    <property type="entry name" value="THIAMINE PYROPHOSPHOKINASE"/>
    <property type="match status" value="1"/>
</dbReference>
<dbReference type="InterPro" id="IPR007373">
    <property type="entry name" value="Thiamin_PyroPKinase_B1-bd"/>
</dbReference>
<keyword evidence="8" id="KW-1185">Reference proteome</keyword>
<dbReference type="GO" id="GO:0030975">
    <property type="term" value="F:thiamine binding"/>
    <property type="evidence" value="ECO:0007669"/>
    <property type="project" value="InterPro"/>
</dbReference>
<dbReference type="AlphaFoldDB" id="A0A0R1MHT6"/>
<dbReference type="InterPro" id="IPR006282">
    <property type="entry name" value="Thi_PPkinase"/>
</dbReference>
<dbReference type="GO" id="GO:0016301">
    <property type="term" value="F:kinase activity"/>
    <property type="evidence" value="ECO:0007669"/>
    <property type="project" value="UniProtKB-KW"/>
</dbReference>
<dbReference type="Pfam" id="PF04263">
    <property type="entry name" value="TPK_catalytic"/>
    <property type="match status" value="1"/>
</dbReference>
<keyword evidence="2" id="KW-0547">Nucleotide-binding</keyword>
<reference evidence="7 8" key="1">
    <citation type="journal article" date="2015" name="Genome Announc.">
        <title>Expanding the biotechnology potential of lactobacilli through comparative genomics of 213 strains and associated genera.</title>
        <authorList>
            <person name="Sun Z."/>
            <person name="Harris H.M."/>
            <person name="McCann A."/>
            <person name="Guo C."/>
            <person name="Argimon S."/>
            <person name="Zhang W."/>
            <person name="Yang X."/>
            <person name="Jeffery I.B."/>
            <person name="Cooney J.C."/>
            <person name="Kagawa T.F."/>
            <person name="Liu W."/>
            <person name="Song Y."/>
            <person name="Salvetti E."/>
            <person name="Wrobel A."/>
            <person name="Rasinkangas P."/>
            <person name="Parkhill J."/>
            <person name="Rea M.C."/>
            <person name="O'Sullivan O."/>
            <person name="Ritari J."/>
            <person name="Douillard F.P."/>
            <person name="Paul Ross R."/>
            <person name="Yang R."/>
            <person name="Briner A.E."/>
            <person name="Felis G.E."/>
            <person name="de Vos W.M."/>
            <person name="Barrangou R."/>
            <person name="Klaenhammer T.R."/>
            <person name="Caufield P.W."/>
            <person name="Cui Y."/>
            <person name="Zhang H."/>
            <person name="O'Toole P.W."/>
        </authorList>
    </citation>
    <scope>NUCLEOTIDE SEQUENCE [LARGE SCALE GENOMIC DNA]</scope>
    <source>
        <strain evidence="7 8">DSM 19972</strain>
    </source>
</reference>
<evidence type="ECO:0000313" key="8">
    <source>
        <dbReference type="Proteomes" id="UP000051686"/>
    </source>
</evidence>
<gene>
    <name evidence="7" type="ORF">FD46_GL001834</name>
</gene>
<feature type="domain" description="Thiamin pyrophosphokinase thiamin-binding" evidence="6">
    <location>
        <begin position="144"/>
        <end position="207"/>
    </location>
</feature>
<dbReference type="Proteomes" id="UP000051686">
    <property type="component" value="Unassembled WGS sequence"/>
</dbReference>
<dbReference type="GO" id="GO:0009229">
    <property type="term" value="P:thiamine diphosphate biosynthetic process"/>
    <property type="evidence" value="ECO:0007669"/>
    <property type="project" value="InterPro"/>
</dbReference>
<dbReference type="RefSeq" id="WP_057896649.1">
    <property type="nucleotide sequence ID" value="NZ_AZEH01000039.1"/>
</dbReference>
<dbReference type="GO" id="GO:0004788">
    <property type="term" value="F:thiamine diphosphokinase activity"/>
    <property type="evidence" value="ECO:0007669"/>
    <property type="project" value="UniProtKB-UniRule"/>
</dbReference>
<evidence type="ECO:0000256" key="1">
    <source>
        <dbReference type="ARBA" id="ARBA00022679"/>
    </source>
</evidence>
<protein>
    <recommendedName>
        <fullName evidence="5">Thiamine diphosphokinase</fullName>
        <ecNumber evidence="5">2.7.6.2</ecNumber>
    </recommendedName>
</protein>
<dbReference type="Pfam" id="PF04265">
    <property type="entry name" value="TPK_B1_binding"/>
    <property type="match status" value="1"/>
</dbReference>
<accession>A0A0R1MHT6</accession>
<name>A0A0R1MHT6_9LACO</name>
<dbReference type="InterPro" id="IPR053149">
    <property type="entry name" value="TPK"/>
</dbReference>
<dbReference type="STRING" id="1423777.FD46_GL001834"/>
<dbReference type="InterPro" id="IPR036759">
    <property type="entry name" value="TPK_catalytic_sf"/>
</dbReference>
<dbReference type="OrthoDB" id="9804377at2"/>
<evidence type="ECO:0000256" key="3">
    <source>
        <dbReference type="ARBA" id="ARBA00022777"/>
    </source>
</evidence>
<dbReference type="Gene3D" id="3.40.50.10240">
    <property type="entry name" value="Thiamin pyrophosphokinase, catalytic domain"/>
    <property type="match status" value="1"/>
</dbReference>
<keyword evidence="4" id="KW-0067">ATP-binding</keyword>
<dbReference type="SMART" id="SM00983">
    <property type="entry name" value="TPK_B1_binding"/>
    <property type="match status" value="1"/>
</dbReference>
<dbReference type="GO" id="GO:0006772">
    <property type="term" value="P:thiamine metabolic process"/>
    <property type="evidence" value="ECO:0007669"/>
    <property type="project" value="UniProtKB-UniRule"/>
</dbReference>
<dbReference type="NCBIfam" id="TIGR01378">
    <property type="entry name" value="thi_PPkinase"/>
    <property type="match status" value="1"/>
</dbReference>
<dbReference type="CDD" id="cd07995">
    <property type="entry name" value="TPK"/>
    <property type="match status" value="1"/>
</dbReference>
<evidence type="ECO:0000256" key="2">
    <source>
        <dbReference type="ARBA" id="ARBA00022741"/>
    </source>
</evidence>
<organism evidence="7 8">
    <name type="scientific">Liquorilactobacillus oeni DSM 19972</name>
    <dbReference type="NCBI Taxonomy" id="1423777"/>
    <lineage>
        <taxon>Bacteria</taxon>
        <taxon>Bacillati</taxon>
        <taxon>Bacillota</taxon>
        <taxon>Bacilli</taxon>
        <taxon>Lactobacillales</taxon>
        <taxon>Lactobacillaceae</taxon>
        <taxon>Liquorilactobacillus</taxon>
    </lineage>
</organism>
<evidence type="ECO:0000259" key="6">
    <source>
        <dbReference type="SMART" id="SM00983"/>
    </source>
</evidence>
<evidence type="ECO:0000256" key="5">
    <source>
        <dbReference type="NCBIfam" id="TIGR01378"/>
    </source>
</evidence>
<dbReference type="InterPro" id="IPR007371">
    <property type="entry name" value="TPK_catalytic"/>
</dbReference>
<dbReference type="EMBL" id="AZEH01000039">
    <property type="protein sequence ID" value="KRL04698.1"/>
    <property type="molecule type" value="Genomic_DNA"/>
</dbReference>
<evidence type="ECO:0000313" key="7">
    <source>
        <dbReference type="EMBL" id="KRL04698.1"/>
    </source>
</evidence>
<dbReference type="EC" id="2.7.6.2" evidence="5"/>
<evidence type="ECO:0000256" key="4">
    <source>
        <dbReference type="ARBA" id="ARBA00022840"/>
    </source>
</evidence>
<comment type="caution">
    <text evidence="7">The sequence shown here is derived from an EMBL/GenBank/DDBJ whole genome shotgun (WGS) entry which is preliminary data.</text>
</comment>
<dbReference type="SUPFAM" id="SSF63999">
    <property type="entry name" value="Thiamin pyrophosphokinase, catalytic domain"/>
    <property type="match status" value="1"/>
</dbReference>
<sequence length="214" mass="24315">MIINVLVGGPVSEWPDDLFTGKEKEIWVGADRGALRLIKRGLTPAVSIGDFDSSSSTERKQIFKASRKVITAKAEKDDTDTELALKVIFEEFEVERINLYGATGGRIDHLLANLFFVLRQPFYAYLEQIFIYDRFNSIRFFKPGKHQLVKETDKKYLAFVPLTAVKKLSLFDEKYRLSEVDFNYPISLASNEFTGSEGNFSFESGVVCVIQSKD</sequence>
<dbReference type="PANTHER" id="PTHR41299">
    <property type="entry name" value="THIAMINE PYROPHOSPHOKINASE"/>
    <property type="match status" value="1"/>
</dbReference>
<keyword evidence="3 7" id="KW-0418">Kinase</keyword>